<evidence type="ECO:0000259" key="1">
    <source>
        <dbReference type="Pfam" id="PF12770"/>
    </source>
</evidence>
<organism evidence="2 3">
    <name type="scientific">Actinomadura pelletieri DSM 43383</name>
    <dbReference type="NCBI Taxonomy" id="1120940"/>
    <lineage>
        <taxon>Bacteria</taxon>
        <taxon>Bacillati</taxon>
        <taxon>Actinomycetota</taxon>
        <taxon>Actinomycetes</taxon>
        <taxon>Streptosporangiales</taxon>
        <taxon>Thermomonosporaceae</taxon>
        <taxon>Actinomadura</taxon>
    </lineage>
</organism>
<keyword evidence="3" id="KW-1185">Reference proteome</keyword>
<dbReference type="InterPro" id="IPR024983">
    <property type="entry name" value="CHAT_dom"/>
</dbReference>
<reference evidence="2 3" key="1">
    <citation type="submission" date="2018-10" db="EMBL/GenBank/DDBJ databases">
        <title>Genomic Encyclopedia of Archaeal and Bacterial Type Strains, Phase II (KMG-II): from individual species to whole genera.</title>
        <authorList>
            <person name="Goeker M."/>
        </authorList>
    </citation>
    <scope>NUCLEOTIDE SEQUENCE [LARGE SCALE GENOMIC DNA]</scope>
    <source>
        <strain evidence="2 3">DSM 43383</strain>
    </source>
</reference>
<proteinExistence type="predicted"/>
<gene>
    <name evidence="2" type="ORF">BZB76_2539</name>
</gene>
<name>A0A495QUG7_9ACTN</name>
<dbReference type="OrthoDB" id="4149784at2"/>
<feature type="domain" description="CHAT" evidence="1">
    <location>
        <begin position="888"/>
        <end position="1199"/>
    </location>
</feature>
<protein>
    <submittedName>
        <fullName evidence="2">CHAT domain-containing protein</fullName>
    </submittedName>
</protein>
<dbReference type="EMBL" id="RBWU01000002">
    <property type="protein sequence ID" value="RKS77164.1"/>
    <property type="molecule type" value="Genomic_DNA"/>
</dbReference>
<comment type="caution">
    <text evidence="2">The sequence shown here is derived from an EMBL/GenBank/DDBJ whole genome shotgun (WGS) entry which is preliminary data.</text>
</comment>
<sequence>MDDEFRPDIDELRRRAAEVGGRERVPALIDLGRALGRLAVATEDEAVRHRLWDEAVETLTEARESLPPEDERRAKVTLRLIAGLVGRAAPLDDPHELDRVIELLREVTPAGVLETEKGEAARLLLGLLLIKRLLDRHLAKGPLALVKLVTGHFEDYEKGIDLLGRIEESLLPTEIRPLPSPLRMMLMASRMLLQGRTGALTTVDFRTMIKQLRAAFGDVTGKGSLGQIASVVRGVAAGLEMRLQPNAAIAGEVVRELEPLKDLSLKRGDGFLVQELAFAYAIGDETFSLEGLKRARETLAEAIESLDEDDPRREEILLSMVGLQYVGVALDPTPEAVQEMLLTARDLELPAGPPVDTGDAWKLTILSSIRSLQGMLDNDDAVLAEAWRRLEEALPFAAHDAALAALILPVLGANLIRRATGGLADQHLSHDLMLRGMEIHALPTGGADETSPLLLGVRGLLFLLNGDDVDEASHWENSDRLLTAALEALPESSAVRPILVAGLASARMLRGIKANEGAYVRSAVDLLEGFHANERAAGPYANYCAVLAALGRLYLGVLERDTTLFDGALRSLESAADLLQSPYDDRETLLRAIGYSHLLRGQLFNGGRDALDEAIRVLEDARALAARRPRWLQGPALPAYLADAYAAAGDLRRAVNAGMEALWSFAAEVLLQVSPDHALFAARGAAELARRTAGWCLEDGRLKAAVRALEMGRGLVLYAATISADVPELLLDRGRPDLADEWRSVAGNTAGPAFSDLLALNADPREATGSEFRLVSAQALRDLLEGLSRRRVPSDLRHRVLLELTLSPGAEPLFEPPEADDIGDALDEASMDALIYLLHGDETAPGRALIVWANGRVDILALPGLVLDATPLKKYRPRQASPESLESLCDWAWNVAMNPLLKLFTPLAPENVPRVVLVPCGALGLVPWHAAATDRDGRRRYAVHDLVISYAATGRQFMDVAWRPSAVPVSAPTFVANPCPKEHPLKYAELEVRAIVDAFYPTSDVLGELEDRTTGQGDVESVLNALPHSGNSGAPVLHLACHAMARHSPTQSALYLHAADGNGRLRVGGIIERANRHPENARGGLVVLSACGSDLTVRDHDEALTPATAFLVAGSGGVIGSRWAVNDASTAVMMFMFHHFLVDGGLRPMDALRSAQLWMLDSARSVPGTMPRDMTELLETMSEASLTATFTWGAFTHHGL</sequence>
<evidence type="ECO:0000313" key="3">
    <source>
        <dbReference type="Proteomes" id="UP000274601"/>
    </source>
</evidence>
<evidence type="ECO:0000313" key="2">
    <source>
        <dbReference type="EMBL" id="RKS77164.1"/>
    </source>
</evidence>
<dbReference type="Proteomes" id="UP000274601">
    <property type="component" value="Unassembled WGS sequence"/>
</dbReference>
<dbReference type="RefSeq" id="WP_121434389.1">
    <property type="nucleotide sequence ID" value="NZ_RBWU01000002.1"/>
</dbReference>
<accession>A0A495QUG7</accession>
<dbReference type="AlphaFoldDB" id="A0A495QUG7"/>
<dbReference type="Pfam" id="PF12770">
    <property type="entry name" value="CHAT"/>
    <property type="match status" value="1"/>
</dbReference>